<dbReference type="InterPro" id="IPR005545">
    <property type="entry name" value="YCII"/>
</dbReference>
<dbReference type="Gene3D" id="3.30.70.1060">
    <property type="entry name" value="Dimeric alpha+beta barrel"/>
    <property type="match status" value="1"/>
</dbReference>
<gene>
    <name evidence="3" type="ORF">E1956_17650</name>
</gene>
<name>A0A4P7CSY8_9BURK</name>
<accession>A0A4P7CSY8</accession>
<feature type="domain" description="YCII-related" evidence="2">
    <location>
        <begin position="22"/>
        <end position="108"/>
    </location>
</feature>
<dbReference type="Proteomes" id="UP000295727">
    <property type="component" value="Chromosome 2"/>
</dbReference>
<evidence type="ECO:0000313" key="4">
    <source>
        <dbReference type="Proteomes" id="UP000295727"/>
    </source>
</evidence>
<proteinExistence type="inferred from homology"/>
<dbReference type="InterPro" id="IPR011008">
    <property type="entry name" value="Dimeric_a/b-barrel"/>
</dbReference>
<dbReference type="AlphaFoldDB" id="A0A4P7CSY8"/>
<dbReference type="RefSeq" id="WP_028219271.1">
    <property type="nucleotide sequence ID" value="NZ_CP038149.1"/>
</dbReference>
<keyword evidence="4" id="KW-1185">Reference proteome</keyword>
<dbReference type="SUPFAM" id="SSF54909">
    <property type="entry name" value="Dimeric alpha+beta barrel"/>
    <property type="match status" value="1"/>
</dbReference>
<organism evidence="3 4">
    <name type="scientific">Paraburkholderia pallida</name>
    <dbReference type="NCBI Taxonomy" id="2547399"/>
    <lineage>
        <taxon>Bacteria</taxon>
        <taxon>Pseudomonadati</taxon>
        <taxon>Pseudomonadota</taxon>
        <taxon>Betaproteobacteria</taxon>
        <taxon>Burkholderiales</taxon>
        <taxon>Burkholderiaceae</taxon>
        <taxon>Paraburkholderia</taxon>
    </lineage>
</organism>
<dbReference type="EMBL" id="CP038149">
    <property type="protein sequence ID" value="QBQ99060.1"/>
    <property type="molecule type" value="Genomic_DNA"/>
</dbReference>
<evidence type="ECO:0000256" key="1">
    <source>
        <dbReference type="ARBA" id="ARBA00007689"/>
    </source>
</evidence>
<dbReference type="OrthoDB" id="4186846at2"/>
<sequence length="129" mass="14619">MAERITREEVLERSRGMLQKQFYVVLSRPTGSLGAVLENVPRHLVHQCRIEREGILVAAGPQWTDDELFWEGDGMFVIRAASIEHAREIAATDPMHQSGARSFTVRPWLVNEGRLNVQIDFSSGTMKLD</sequence>
<reference evidence="3 4" key="1">
    <citation type="submission" date="2019-03" db="EMBL/GenBank/DDBJ databases">
        <title>Paraburkholderia sp. 7MH5, isolated from subtropical forest soil.</title>
        <authorList>
            <person name="Gao Z.-H."/>
            <person name="Qiu L.-H."/>
        </authorList>
    </citation>
    <scope>NUCLEOTIDE SEQUENCE [LARGE SCALE GENOMIC DNA]</scope>
    <source>
        <strain evidence="3 4">7MH5</strain>
    </source>
</reference>
<dbReference type="Pfam" id="PF03795">
    <property type="entry name" value="YCII"/>
    <property type="match status" value="1"/>
</dbReference>
<evidence type="ECO:0000313" key="3">
    <source>
        <dbReference type="EMBL" id="QBQ99060.1"/>
    </source>
</evidence>
<evidence type="ECO:0000259" key="2">
    <source>
        <dbReference type="Pfam" id="PF03795"/>
    </source>
</evidence>
<comment type="similarity">
    <text evidence="1">Belongs to the YciI family.</text>
</comment>
<dbReference type="KEGG" id="ppai:E1956_17650"/>
<protein>
    <recommendedName>
        <fullName evidence="2">YCII-related domain-containing protein</fullName>
    </recommendedName>
</protein>